<dbReference type="InterPro" id="IPR051812">
    <property type="entry name" value="SPI_LacAB/RpiB"/>
</dbReference>
<dbReference type="InterPro" id="IPR004785">
    <property type="entry name" value="RpiB"/>
</dbReference>
<feature type="binding site" evidence="4">
    <location>
        <position position="135"/>
    </location>
    <ligand>
        <name>D-ribulose 5-phosphate</name>
        <dbReference type="ChEBI" id="CHEBI:58121"/>
    </ligand>
</feature>
<keyword evidence="2 5" id="KW-0413">Isomerase</keyword>
<dbReference type="OrthoDB" id="1778624at2"/>
<dbReference type="Proteomes" id="UP000197032">
    <property type="component" value="Unassembled WGS sequence"/>
</dbReference>
<dbReference type="InterPro" id="IPR003500">
    <property type="entry name" value="RpiB_LacA_LacB"/>
</dbReference>
<name>A0A1Z5HWA5_9FIRM</name>
<evidence type="ECO:0000256" key="2">
    <source>
        <dbReference type="ARBA" id="ARBA00023235"/>
    </source>
</evidence>
<accession>A0A1Z5HWA5</accession>
<evidence type="ECO:0000256" key="4">
    <source>
        <dbReference type="PIRSR" id="PIRSR005384-2"/>
    </source>
</evidence>
<dbReference type="PANTHER" id="PTHR43732">
    <property type="entry name" value="RIBOSE 5-PHOSPHATE ISOMERASE-RELATED"/>
    <property type="match status" value="1"/>
</dbReference>
<feature type="active site" description="Proton acceptor" evidence="3">
    <location>
        <position position="68"/>
    </location>
</feature>
<evidence type="ECO:0000313" key="5">
    <source>
        <dbReference type="EMBL" id="GAW93823.1"/>
    </source>
</evidence>
<evidence type="ECO:0000256" key="1">
    <source>
        <dbReference type="ARBA" id="ARBA00008754"/>
    </source>
</evidence>
<reference evidence="6" key="1">
    <citation type="journal article" date="2017" name="Appl. Environ. Microbiol.">
        <title>Genomic analysis of Calderihabitans maritimus KKC1, a thermophilic hydrogenogenic carboxydotrophic bacterium isolated from marine sediment.</title>
        <authorList>
            <person name="Omae K."/>
            <person name="Yoneda Y."/>
            <person name="Fukuyama Y."/>
            <person name="Yoshida T."/>
            <person name="Sako Y."/>
        </authorList>
    </citation>
    <scope>NUCLEOTIDE SEQUENCE [LARGE SCALE GENOMIC DNA]</scope>
    <source>
        <strain evidence="6">KKC1</strain>
    </source>
</reference>
<proteinExistence type="inferred from homology"/>
<dbReference type="EMBL" id="BDGJ01000168">
    <property type="protein sequence ID" value="GAW93823.1"/>
    <property type="molecule type" value="Genomic_DNA"/>
</dbReference>
<protein>
    <submittedName>
        <fullName evidence="5">RpiB/LacA/LacB family sugar-phosphate isomerase</fullName>
    </submittedName>
</protein>
<sequence length="152" mass="16716">MGGLKIALGSDHGGFELKEKIKKYLEERGISYHDFGTYNQESVDYPDFALQVAEAVRAGQYDRGILVCGTGIGVSIAANKVPGVRAALCHDVFSAKASREHNDANILTLGQRVVGPGLALEIVRVWLESEFTGGRHERRVRKITSIEQKYNL</sequence>
<organism evidence="5 6">
    <name type="scientific">Calderihabitans maritimus</name>
    <dbReference type="NCBI Taxonomy" id="1246530"/>
    <lineage>
        <taxon>Bacteria</taxon>
        <taxon>Bacillati</taxon>
        <taxon>Bacillota</taxon>
        <taxon>Clostridia</taxon>
        <taxon>Neomoorellales</taxon>
        <taxon>Calderihabitantaceae</taxon>
        <taxon>Calderihabitans</taxon>
    </lineage>
</organism>
<keyword evidence="6" id="KW-1185">Reference proteome</keyword>
<feature type="binding site" evidence="4">
    <location>
        <position position="112"/>
    </location>
    <ligand>
        <name>D-ribulose 5-phosphate</name>
        <dbReference type="ChEBI" id="CHEBI:58121"/>
    </ligand>
</feature>
<comment type="caution">
    <text evidence="5">The sequence shown here is derived from an EMBL/GenBank/DDBJ whole genome shotgun (WGS) entry which is preliminary data.</text>
</comment>
<dbReference type="NCBIfam" id="TIGR00689">
    <property type="entry name" value="rpiB_lacA_lacB"/>
    <property type="match status" value="1"/>
</dbReference>
<evidence type="ECO:0000256" key="3">
    <source>
        <dbReference type="PIRSR" id="PIRSR005384-1"/>
    </source>
</evidence>
<feature type="binding site" evidence="4">
    <location>
        <position position="139"/>
    </location>
    <ligand>
        <name>D-ribulose 5-phosphate</name>
        <dbReference type="ChEBI" id="CHEBI:58121"/>
    </ligand>
</feature>
<dbReference type="SUPFAM" id="SSF89623">
    <property type="entry name" value="Ribose/Galactose isomerase RpiB/AlsB"/>
    <property type="match status" value="1"/>
</dbReference>
<dbReference type="PANTHER" id="PTHR43732:SF1">
    <property type="entry name" value="RIBOSE 5-PHOSPHATE ISOMERASE"/>
    <property type="match status" value="1"/>
</dbReference>
<feature type="binding site" evidence="4">
    <location>
        <begin position="69"/>
        <end position="73"/>
    </location>
    <ligand>
        <name>D-ribulose 5-phosphate</name>
        <dbReference type="ChEBI" id="CHEBI:58121"/>
    </ligand>
</feature>
<dbReference type="AlphaFoldDB" id="A0A1Z5HWA5"/>
<dbReference type="InterPro" id="IPR036569">
    <property type="entry name" value="RpiB_LacA_LacB_sf"/>
</dbReference>
<dbReference type="GO" id="GO:0005975">
    <property type="term" value="P:carbohydrate metabolic process"/>
    <property type="evidence" value="ECO:0007669"/>
    <property type="project" value="InterPro"/>
</dbReference>
<feature type="binding site" evidence="4">
    <location>
        <begin position="11"/>
        <end position="12"/>
    </location>
    <ligand>
        <name>D-ribulose 5-phosphate</name>
        <dbReference type="ChEBI" id="CHEBI:58121"/>
    </ligand>
</feature>
<comment type="similarity">
    <text evidence="1">Belongs to the LacAB/RpiB family.</text>
</comment>
<dbReference type="NCBIfam" id="TIGR01120">
    <property type="entry name" value="rpiB"/>
    <property type="match status" value="1"/>
</dbReference>
<dbReference type="GO" id="GO:0016861">
    <property type="term" value="F:intramolecular oxidoreductase activity, interconverting aldoses and ketoses"/>
    <property type="evidence" value="ECO:0007669"/>
    <property type="project" value="UniProtKB-ARBA"/>
</dbReference>
<dbReference type="Pfam" id="PF02502">
    <property type="entry name" value="LacAB_rpiB"/>
    <property type="match status" value="1"/>
</dbReference>
<evidence type="ECO:0000313" key="6">
    <source>
        <dbReference type="Proteomes" id="UP000197032"/>
    </source>
</evidence>
<dbReference type="NCBIfam" id="NF004051">
    <property type="entry name" value="PRK05571.1"/>
    <property type="match status" value="1"/>
</dbReference>
<dbReference type="Gene3D" id="3.40.1400.10">
    <property type="entry name" value="Sugar-phosphate isomerase, RpiB/LacA/LacB"/>
    <property type="match status" value="1"/>
</dbReference>
<feature type="binding site" evidence="4">
    <location>
        <position position="102"/>
    </location>
    <ligand>
        <name>D-ribulose 5-phosphate</name>
        <dbReference type="ChEBI" id="CHEBI:58121"/>
    </ligand>
</feature>
<feature type="active site" description="Proton donor" evidence="3">
    <location>
        <position position="101"/>
    </location>
</feature>
<dbReference type="PIRSF" id="PIRSF005384">
    <property type="entry name" value="RpiB_LacA_B"/>
    <property type="match status" value="1"/>
</dbReference>
<gene>
    <name evidence="5" type="ORF">KKC1_29500</name>
</gene>